<accession>A0A3P7JER7</accession>
<dbReference type="Pfam" id="PF12796">
    <property type="entry name" value="Ank_2"/>
    <property type="match status" value="1"/>
</dbReference>
<evidence type="ECO:0000256" key="2">
    <source>
        <dbReference type="ARBA" id="ARBA00023043"/>
    </source>
</evidence>
<keyword evidence="4" id="KW-0732">Signal</keyword>
<dbReference type="PANTHER" id="PTHR24201">
    <property type="entry name" value="ANK_REP_REGION DOMAIN-CONTAINING PROTEIN"/>
    <property type="match status" value="1"/>
</dbReference>
<dbReference type="PANTHER" id="PTHR24201:SF2">
    <property type="entry name" value="ANKYRIN REPEAT DOMAIN-CONTAINING PROTEIN 42"/>
    <property type="match status" value="1"/>
</dbReference>
<dbReference type="PROSITE" id="PS50297">
    <property type="entry name" value="ANK_REP_REGION"/>
    <property type="match status" value="2"/>
</dbReference>
<dbReference type="Proteomes" id="UP000270094">
    <property type="component" value="Unassembled WGS sequence"/>
</dbReference>
<proteinExistence type="predicted"/>
<evidence type="ECO:0000256" key="1">
    <source>
        <dbReference type="ARBA" id="ARBA00022737"/>
    </source>
</evidence>
<dbReference type="InterPro" id="IPR002110">
    <property type="entry name" value="Ankyrin_rpt"/>
</dbReference>
<dbReference type="AlphaFoldDB" id="A0A3P7JER7"/>
<feature type="signal peptide" evidence="4">
    <location>
        <begin position="1"/>
        <end position="20"/>
    </location>
</feature>
<gene>
    <name evidence="5" type="ORF">SVUK_LOCUS19078</name>
</gene>
<dbReference type="PROSITE" id="PS50088">
    <property type="entry name" value="ANK_REPEAT"/>
    <property type="match status" value="2"/>
</dbReference>
<dbReference type="OrthoDB" id="5804545at2759"/>
<protein>
    <submittedName>
        <fullName evidence="5">Uncharacterized protein</fullName>
    </submittedName>
</protein>
<dbReference type="EMBL" id="UYYB01127405">
    <property type="protein sequence ID" value="VDM84080.1"/>
    <property type="molecule type" value="Genomic_DNA"/>
</dbReference>
<reference evidence="5 6" key="1">
    <citation type="submission" date="2018-11" db="EMBL/GenBank/DDBJ databases">
        <authorList>
            <consortium name="Pathogen Informatics"/>
        </authorList>
    </citation>
    <scope>NUCLEOTIDE SEQUENCE [LARGE SCALE GENOMIC DNA]</scope>
</reference>
<dbReference type="PRINTS" id="PR01415">
    <property type="entry name" value="ANKYRIN"/>
</dbReference>
<dbReference type="InterPro" id="IPR036770">
    <property type="entry name" value="Ankyrin_rpt-contain_sf"/>
</dbReference>
<evidence type="ECO:0000256" key="3">
    <source>
        <dbReference type="PROSITE-ProRule" id="PRU00023"/>
    </source>
</evidence>
<feature type="repeat" description="ANK" evidence="3">
    <location>
        <begin position="21"/>
        <end position="53"/>
    </location>
</feature>
<dbReference type="Gene3D" id="1.25.40.20">
    <property type="entry name" value="Ankyrin repeat-containing domain"/>
    <property type="match status" value="1"/>
</dbReference>
<organism evidence="5 6">
    <name type="scientific">Strongylus vulgaris</name>
    <name type="common">Blood worm</name>
    <dbReference type="NCBI Taxonomy" id="40348"/>
    <lineage>
        <taxon>Eukaryota</taxon>
        <taxon>Metazoa</taxon>
        <taxon>Ecdysozoa</taxon>
        <taxon>Nematoda</taxon>
        <taxon>Chromadorea</taxon>
        <taxon>Rhabditida</taxon>
        <taxon>Rhabditina</taxon>
        <taxon>Rhabditomorpha</taxon>
        <taxon>Strongyloidea</taxon>
        <taxon>Strongylidae</taxon>
        <taxon>Strongylus</taxon>
    </lineage>
</organism>
<keyword evidence="1" id="KW-0677">Repeat</keyword>
<feature type="chain" id="PRO_5018068928" evidence="4">
    <location>
        <begin position="21"/>
        <end position="118"/>
    </location>
</feature>
<keyword evidence="2 3" id="KW-0040">ANK repeat</keyword>
<name>A0A3P7JER7_STRVU</name>
<keyword evidence="6" id="KW-1185">Reference proteome</keyword>
<evidence type="ECO:0000313" key="6">
    <source>
        <dbReference type="Proteomes" id="UP000270094"/>
    </source>
</evidence>
<dbReference type="SMART" id="SM00248">
    <property type="entry name" value="ANK"/>
    <property type="match status" value="3"/>
</dbReference>
<dbReference type="SUPFAM" id="SSF48403">
    <property type="entry name" value="Ankyrin repeat"/>
    <property type="match status" value="1"/>
</dbReference>
<dbReference type="InterPro" id="IPR050776">
    <property type="entry name" value="Ank_Repeat/CDKN_Inhibitor"/>
</dbReference>
<sequence>MLFAAIFLTANFWNLDTTDARGCTALHHAAYHGNVEVAEHLLKAGINMAAVDKLGRTAVHSMACGGSLKMLKVLREAGAKLNVRDSRGRTAAHYAAMASHTELLSEFLRSMTTKFLRI</sequence>
<evidence type="ECO:0000313" key="5">
    <source>
        <dbReference type="EMBL" id="VDM84080.1"/>
    </source>
</evidence>
<feature type="repeat" description="ANK" evidence="3">
    <location>
        <begin position="54"/>
        <end position="86"/>
    </location>
</feature>
<evidence type="ECO:0000256" key="4">
    <source>
        <dbReference type="SAM" id="SignalP"/>
    </source>
</evidence>